<proteinExistence type="predicted"/>
<protein>
    <submittedName>
        <fullName evidence="2">Uncharacterized protein</fullName>
    </submittedName>
</protein>
<comment type="caution">
    <text evidence="2">The sequence shown here is derived from an EMBL/GenBank/DDBJ whole genome shotgun (WGS) entry which is preliminary data.</text>
</comment>
<evidence type="ECO:0000256" key="1">
    <source>
        <dbReference type="SAM" id="MobiDB-lite"/>
    </source>
</evidence>
<evidence type="ECO:0000313" key="3">
    <source>
        <dbReference type="Proteomes" id="UP000829685"/>
    </source>
</evidence>
<organism evidence="2 3">
    <name type="scientific">Neoarthrinium moseri</name>
    <dbReference type="NCBI Taxonomy" id="1658444"/>
    <lineage>
        <taxon>Eukaryota</taxon>
        <taxon>Fungi</taxon>
        <taxon>Dikarya</taxon>
        <taxon>Ascomycota</taxon>
        <taxon>Pezizomycotina</taxon>
        <taxon>Sordariomycetes</taxon>
        <taxon>Xylariomycetidae</taxon>
        <taxon>Amphisphaeriales</taxon>
        <taxon>Apiosporaceae</taxon>
        <taxon>Neoarthrinium</taxon>
    </lineage>
</organism>
<dbReference type="Proteomes" id="UP000829685">
    <property type="component" value="Unassembled WGS sequence"/>
</dbReference>
<gene>
    <name evidence="2" type="ORF">JX265_000220</name>
</gene>
<dbReference type="AlphaFoldDB" id="A0A9P9WY12"/>
<reference evidence="2" key="1">
    <citation type="submission" date="2021-03" db="EMBL/GenBank/DDBJ databases">
        <title>Revisited historic fungal species revealed as producer of novel bioactive compounds through whole genome sequencing and comparative genomics.</title>
        <authorList>
            <person name="Vignolle G.A."/>
            <person name="Hochenegger N."/>
            <person name="Mach R.L."/>
            <person name="Mach-Aigner A.R."/>
            <person name="Javad Rahimi M."/>
            <person name="Salim K.A."/>
            <person name="Chan C.M."/>
            <person name="Lim L.B.L."/>
            <person name="Cai F."/>
            <person name="Druzhinina I.S."/>
            <person name="U'Ren J.M."/>
            <person name="Derntl C."/>
        </authorList>
    </citation>
    <scope>NUCLEOTIDE SEQUENCE</scope>
    <source>
        <strain evidence="2">TUCIM 5799</strain>
    </source>
</reference>
<name>A0A9P9WY12_9PEZI</name>
<sequence length="114" mass="11636">MKLAVWRAAADQDAGQVQNESGTGAEALGSGGFGNPDTAQGLATALDNVKAADGDKGVAVDALRKMVRERKANGCSDDNKGAWSASGGGVAEEALFAWQLARGRELTVRESSGN</sequence>
<keyword evidence="3" id="KW-1185">Reference proteome</keyword>
<feature type="region of interest" description="Disordered" evidence="1">
    <location>
        <begin position="11"/>
        <end position="33"/>
    </location>
</feature>
<dbReference type="EMBL" id="JAFIMR010000001">
    <property type="protein sequence ID" value="KAI1881394.1"/>
    <property type="molecule type" value="Genomic_DNA"/>
</dbReference>
<evidence type="ECO:0000313" key="2">
    <source>
        <dbReference type="EMBL" id="KAI1881394.1"/>
    </source>
</evidence>
<accession>A0A9P9WY12</accession>